<dbReference type="EMBL" id="BQKI01000088">
    <property type="protein sequence ID" value="GJN36123.1"/>
    <property type="molecule type" value="Genomic_DNA"/>
</dbReference>
<reference evidence="1" key="2">
    <citation type="submission" date="2021-12" db="EMBL/GenBank/DDBJ databases">
        <title>Resequencing data analysis of finger millet.</title>
        <authorList>
            <person name="Hatakeyama M."/>
            <person name="Aluri S."/>
            <person name="Balachadran M.T."/>
            <person name="Sivarajan S.R."/>
            <person name="Poveda L."/>
            <person name="Shimizu-Inatsugi R."/>
            <person name="Schlapbach R."/>
            <person name="Sreeman S.M."/>
            <person name="Shimizu K.K."/>
        </authorList>
    </citation>
    <scope>NUCLEOTIDE SEQUENCE</scope>
</reference>
<reference evidence="1" key="1">
    <citation type="journal article" date="2018" name="DNA Res.">
        <title>Multiple hybrid de novo genome assembly of finger millet, an orphan allotetraploid crop.</title>
        <authorList>
            <person name="Hatakeyama M."/>
            <person name="Aluri S."/>
            <person name="Balachadran M.T."/>
            <person name="Sivarajan S.R."/>
            <person name="Patrignani A."/>
            <person name="Gruter S."/>
            <person name="Poveda L."/>
            <person name="Shimizu-Inatsugi R."/>
            <person name="Baeten J."/>
            <person name="Francoijs K.J."/>
            <person name="Nataraja K.N."/>
            <person name="Reddy Y.A.N."/>
            <person name="Phadnis S."/>
            <person name="Ravikumar R.L."/>
            <person name="Schlapbach R."/>
            <person name="Sreeman S.M."/>
            <person name="Shimizu K.K."/>
        </authorList>
    </citation>
    <scope>NUCLEOTIDE SEQUENCE</scope>
</reference>
<proteinExistence type="predicted"/>
<accession>A0AAV5FMI1</accession>
<protein>
    <submittedName>
        <fullName evidence="1">Uncharacterized protein</fullName>
    </submittedName>
</protein>
<evidence type="ECO:0000313" key="2">
    <source>
        <dbReference type="Proteomes" id="UP001054889"/>
    </source>
</evidence>
<keyword evidence="2" id="KW-1185">Reference proteome</keyword>
<dbReference type="Proteomes" id="UP001054889">
    <property type="component" value="Unassembled WGS sequence"/>
</dbReference>
<organism evidence="1 2">
    <name type="scientific">Eleusine coracana subsp. coracana</name>
    <dbReference type="NCBI Taxonomy" id="191504"/>
    <lineage>
        <taxon>Eukaryota</taxon>
        <taxon>Viridiplantae</taxon>
        <taxon>Streptophyta</taxon>
        <taxon>Embryophyta</taxon>
        <taxon>Tracheophyta</taxon>
        <taxon>Spermatophyta</taxon>
        <taxon>Magnoliopsida</taxon>
        <taxon>Liliopsida</taxon>
        <taxon>Poales</taxon>
        <taxon>Poaceae</taxon>
        <taxon>PACMAD clade</taxon>
        <taxon>Chloridoideae</taxon>
        <taxon>Cynodonteae</taxon>
        <taxon>Eleusininae</taxon>
        <taxon>Eleusine</taxon>
    </lineage>
</organism>
<evidence type="ECO:0000313" key="1">
    <source>
        <dbReference type="EMBL" id="GJN36123.1"/>
    </source>
</evidence>
<gene>
    <name evidence="1" type="primary">gb24961</name>
    <name evidence="1" type="ORF">PR202_gb24961</name>
</gene>
<sequence length="112" mass="12781">MLQDFSNPEDYGHVILHDDEDGLFRKNDDDDGNSSALMERKFEWDSDNDDVLDDECEAERGGPFLVFAGLTRKTPINLEMWNDNGSSATLHQPSCELLSDIVFFKLLVNRLI</sequence>
<name>A0AAV5FMI1_ELECO</name>
<dbReference type="AlphaFoldDB" id="A0AAV5FMI1"/>
<comment type="caution">
    <text evidence="1">The sequence shown here is derived from an EMBL/GenBank/DDBJ whole genome shotgun (WGS) entry which is preliminary data.</text>
</comment>